<dbReference type="AlphaFoldDB" id="B1WTD3"/>
<feature type="transmembrane region" description="Helical" evidence="1">
    <location>
        <begin position="180"/>
        <end position="199"/>
    </location>
</feature>
<reference evidence="2 3" key="1">
    <citation type="journal article" date="2008" name="Proc. Natl. Acad. Sci. U.S.A.">
        <title>The genome of Cyanothece 51142, a unicellular diazotrophic cyanobacterium important in the marine nitrogen cycle.</title>
        <authorList>
            <person name="Welsh E.A."/>
            <person name="Liberton M."/>
            <person name="Stoeckel J."/>
            <person name="Loh T."/>
            <person name="Elvitigala T."/>
            <person name="Wang C."/>
            <person name="Wollam A."/>
            <person name="Fulton R.S."/>
            <person name="Clifton S.W."/>
            <person name="Jacobs J.M."/>
            <person name="Aurora R."/>
            <person name="Ghosh B.K."/>
            <person name="Sherman L.A."/>
            <person name="Smith R.D."/>
            <person name="Wilson R.K."/>
            <person name="Pakrasi H.B."/>
        </authorList>
    </citation>
    <scope>NUCLEOTIDE SEQUENCE [LARGE SCALE GENOMIC DNA]</scope>
    <source>
        <strain evidence="3">ATCC 51142 / BH68</strain>
    </source>
</reference>
<sequence>MIINDKIKTSPLLYARVAGVLYLIIIVCGLFSEMYVRSHLIIPEDAVTTATNIMDSIFLFRLGFLSDLIMILCDVIVAIIFYILLKSVNKNIALLTVSFRLMQDAILGINLLNFFIPLILISHANYLKNFETNQLYALVLLFLNIHNYGYLIALVFFGIHCFLLGYLMVNSYYFPKLLGFGLMVACFGYLMDSFANFLLPNYTEITSWLVIISAVVAEFSLCLWLLFKGVKLECNLD</sequence>
<accession>B1WTD3</accession>
<dbReference type="KEGG" id="cyt:cce_2707"/>
<dbReference type="eggNOG" id="ENOG502ZF5I">
    <property type="taxonomic scope" value="Bacteria"/>
</dbReference>
<dbReference type="Proteomes" id="UP000001203">
    <property type="component" value="Chromosome circular"/>
</dbReference>
<keyword evidence="3" id="KW-1185">Reference proteome</keyword>
<dbReference type="OrthoDB" id="7060422at2"/>
<dbReference type="RefSeq" id="WP_009544604.1">
    <property type="nucleotide sequence ID" value="NC_010546.1"/>
</dbReference>
<feature type="transmembrane region" description="Helical" evidence="1">
    <location>
        <begin position="64"/>
        <end position="85"/>
    </location>
</feature>
<keyword evidence="1" id="KW-0472">Membrane</keyword>
<keyword evidence="1" id="KW-0812">Transmembrane</keyword>
<name>B1WTD3_CROS5</name>
<dbReference type="HOGENOM" id="CLU_098561_0_0_3"/>
<proteinExistence type="predicted"/>
<organism evidence="2 3">
    <name type="scientific">Crocosphaera subtropica (strain ATCC 51142 / BH68)</name>
    <name type="common">Cyanothece sp. (strain ATCC 51142)</name>
    <dbReference type="NCBI Taxonomy" id="43989"/>
    <lineage>
        <taxon>Bacteria</taxon>
        <taxon>Bacillati</taxon>
        <taxon>Cyanobacteriota</taxon>
        <taxon>Cyanophyceae</taxon>
        <taxon>Oscillatoriophycideae</taxon>
        <taxon>Chroococcales</taxon>
        <taxon>Aphanothecaceae</taxon>
        <taxon>Crocosphaera</taxon>
        <taxon>Crocosphaera subtropica</taxon>
    </lineage>
</organism>
<evidence type="ECO:0000313" key="3">
    <source>
        <dbReference type="Proteomes" id="UP000001203"/>
    </source>
</evidence>
<protein>
    <recommendedName>
        <fullName evidence="4">DUF4386 domain-containing protein</fullName>
    </recommendedName>
</protein>
<feature type="transmembrane region" description="Helical" evidence="1">
    <location>
        <begin position="147"/>
        <end position="168"/>
    </location>
</feature>
<dbReference type="InterPro" id="IPR025495">
    <property type="entry name" value="DUF4386"/>
</dbReference>
<dbReference type="Pfam" id="PF14329">
    <property type="entry name" value="DUF4386"/>
    <property type="match status" value="1"/>
</dbReference>
<feature type="transmembrane region" description="Helical" evidence="1">
    <location>
        <begin position="12"/>
        <end position="32"/>
    </location>
</feature>
<evidence type="ECO:0000313" key="2">
    <source>
        <dbReference type="EMBL" id="ACB52055.1"/>
    </source>
</evidence>
<evidence type="ECO:0000256" key="1">
    <source>
        <dbReference type="SAM" id="Phobius"/>
    </source>
</evidence>
<keyword evidence="1" id="KW-1133">Transmembrane helix</keyword>
<gene>
    <name evidence="2" type="ordered locus">cce_2707</name>
</gene>
<evidence type="ECO:0008006" key="4">
    <source>
        <dbReference type="Google" id="ProtNLM"/>
    </source>
</evidence>
<feature type="transmembrane region" description="Helical" evidence="1">
    <location>
        <begin position="205"/>
        <end position="227"/>
    </location>
</feature>
<feature type="transmembrane region" description="Helical" evidence="1">
    <location>
        <begin position="105"/>
        <end position="127"/>
    </location>
</feature>
<dbReference type="EMBL" id="CP000806">
    <property type="protein sequence ID" value="ACB52055.1"/>
    <property type="molecule type" value="Genomic_DNA"/>
</dbReference>